<dbReference type="PANTHER" id="PTHR39336:SF3">
    <property type="entry name" value="PYRIDOXAMINE PHOSPHATE OXIDASE"/>
    <property type="match status" value="1"/>
</dbReference>
<organism evidence="2 3">
    <name type="scientific">Hohenbuehelia grisea</name>
    <dbReference type="NCBI Taxonomy" id="104357"/>
    <lineage>
        <taxon>Eukaryota</taxon>
        <taxon>Fungi</taxon>
        <taxon>Dikarya</taxon>
        <taxon>Basidiomycota</taxon>
        <taxon>Agaricomycotina</taxon>
        <taxon>Agaricomycetes</taxon>
        <taxon>Agaricomycetidae</taxon>
        <taxon>Agaricales</taxon>
        <taxon>Pleurotineae</taxon>
        <taxon>Pleurotaceae</taxon>
        <taxon>Hohenbuehelia</taxon>
    </lineage>
</organism>
<feature type="domain" description="Pyridoxamine 5'-phosphate oxidase N-terminal" evidence="1">
    <location>
        <begin position="9"/>
        <end position="132"/>
    </location>
</feature>
<accession>A0ABR3K0X8</accession>
<dbReference type="InterPro" id="IPR011576">
    <property type="entry name" value="Pyridox_Oxase_N"/>
</dbReference>
<evidence type="ECO:0000313" key="2">
    <source>
        <dbReference type="EMBL" id="KAL0961522.1"/>
    </source>
</evidence>
<reference evidence="3" key="1">
    <citation type="submission" date="2024-06" db="EMBL/GenBank/DDBJ databases">
        <title>Multi-omics analyses provide insights into the biosynthesis of the anticancer antibiotic pleurotin in Hohenbuehelia grisea.</title>
        <authorList>
            <person name="Weaver J.A."/>
            <person name="Alberti F."/>
        </authorList>
    </citation>
    <scope>NUCLEOTIDE SEQUENCE [LARGE SCALE GENOMIC DNA]</scope>
    <source>
        <strain evidence="3">T-177</strain>
    </source>
</reference>
<evidence type="ECO:0000313" key="3">
    <source>
        <dbReference type="Proteomes" id="UP001556367"/>
    </source>
</evidence>
<dbReference type="SUPFAM" id="SSF50475">
    <property type="entry name" value="FMN-binding split barrel"/>
    <property type="match status" value="1"/>
</dbReference>
<sequence>MGETFDAIPDRFVAWILKQHVFWVATAPLTADGHVNVSPKGIEGSFRIVNANKVWYEDLSGSGNETIAHLRENGRITILFNAFEGPPRIVRMLGKGTYHEYGTPEYDEYLPAELRTPGSRGVVVINVHRVGSSCGYAVPFYEYKAHRTKLVDMSVKMECIDRDAETSAEGPFDTPPRPAGGLKAYWNDINHFSIDGLPGQVESIQSTKVFPVPGPASLTKFKSTTGGDKSDLQMSKPRGHVGALSSWKGDARSMLALGFSAGFLAAAVSMKLMNGF</sequence>
<name>A0ABR3K0X8_9AGAR</name>
<dbReference type="InterPro" id="IPR012349">
    <property type="entry name" value="Split_barrel_FMN-bd"/>
</dbReference>
<protein>
    <recommendedName>
        <fullName evidence="1">Pyridoxamine 5'-phosphate oxidase N-terminal domain-containing protein</fullName>
    </recommendedName>
</protein>
<dbReference type="PANTHER" id="PTHR39336">
    <property type="entry name" value="PYRIDOXAMINE PHOSPHATE OXIDASE FAMILY PROTEIN (AFU_ORTHOLOGUE AFUA_6G11440)"/>
    <property type="match status" value="1"/>
</dbReference>
<keyword evidence="3" id="KW-1185">Reference proteome</keyword>
<comment type="caution">
    <text evidence="2">The sequence shown here is derived from an EMBL/GenBank/DDBJ whole genome shotgun (WGS) entry which is preliminary data.</text>
</comment>
<gene>
    <name evidence="2" type="ORF">HGRIS_006463</name>
</gene>
<dbReference type="Gene3D" id="2.30.110.10">
    <property type="entry name" value="Electron Transport, Fmn-binding Protein, Chain A"/>
    <property type="match status" value="1"/>
</dbReference>
<dbReference type="EMBL" id="JASNQZ010000001">
    <property type="protein sequence ID" value="KAL0961522.1"/>
    <property type="molecule type" value="Genomic_DNA"/>
</dbReference>
<proteinExistence type="predicted"/>
<evidence type="ECO:0000259" key="1">
    <source>
        <dbReference type="Pfam" id="PF01243"/>
    </source>
</evidence>
<dbReference type="Proteomes" id="UP001556367">
    <property type="component" value="Unassembled WGS sequence"/>
</dbReference>
<dbReference type="Pfam" id="PF01243">
    <property type="entry name" value="PNPOx_N"/>
    <property type="match status" value="1"/>
</dbReference>